<dbReference type="RefSeq" id="WP_349144651.1">
    <property type="nucleotide sequence ID" value="NZ_JBBMFC010000019.1"/>
</dbReference>
<evidence type="ECO:0000256" key="5">
    <source>
        <dbReference type="ARBA" id="ARBA00022989"/>
    </source>
</evidence>
<dbReference type="SUPFAM" id="SSF103088">
    <property type="entry name" value="OmpA-like"/>
    <property type="match status" value="1"/>
</dbReference>
<evidence type="ECO:0000256" key="6">
    <source>
        <dbReference type="ARBA" id="ARBA00023136"/>
    </source>
</evidence>
<dbReference type="Proteomes" id="UP001470288">
    <property type="component" value="Unassembled WGS sequence"/>
</dbReference>
<protein>
    <submittedName>
        <fullName evidence="9">Flagellar motor protein MotB</fullName>
    </submittedName>
</protein>
<keyword evidence="9" id="KW-0966">Cell projection</keyword>
<reference evidence="9 10" key="1">
    <citation type="submission" date="2024-03" db="EMBL/GenBank/DDBJ databases">
        <title>Human intestinal bacterial collection.</title>
        <authorList>
            <person name="Pauvert C."/>
            <person name="Hitch T.C.A."/>
            <person name="Clavel T."/>
        </authorList>
    </citation>
    <scope>NUCLEOTIDE SEQUENCE [LARGE SCALE GENOMIC DNA]</scope>
    <source>
        <strain evidence="9 10">CLA-AA-H78B</strain>
    </source>
</reference>
<dbReference type="PANTHER" id="PTHR30329">
    <property type="entry name" value="STATOR ELEMENT OF FLAGELLAR MOTOR COMPLEX"/>
    <property type="match status" value="1"/>
</dbReference>
<keyword evidence="9" id="KW-0969">Cilium</keyword>
<comment type="subcellular location">
    <subcellularLocation>
        <location evidence="1">Cell membrane</location>
        <topology evidence="1">Single-pass membrane protein</topology>
    </subcellularLocation>
</comment>
<gene>
    <name evidence="9" type="ORF">WMO62_10930</name>
</gene>
<evidence type="ECO:0000313" key="10">
    <source>
        <dbReference type="Proteomes" id="UP001470288"/>
    </source>
</evidence>
<dbReference type="Gene3D" id="3.30.1330.60">
    <property type="entry name" value="OmpA-like domain"/>
    <property type="match status" value="1"/>
</dbReference>
<dbReference type="InterPro" id="IPR006665">
    <property type="entry name" value="OmpA-like"/>
</dbReference>
<evidence type="ECO:0000256" key="1">
    <source>
        <dbReference type="ARBA" id="ARBA00004162"/>
    </source>
</evidence>
<evidence type="ECO:0000313" key="9">
    <source>
        <dbReference type="EMBL" id="MEQ2579335.1"/>
    </source>
</evidence>
<evidence type="ECO:0000256" key="2">
    <source>
        <dbReference type="ARBA" id="ARBA00008914"/>
    </source>
</evidence>
<dbReference type="EMBL" id="JBBMFC010000019">
    <property type="protein sequence ID" value="MEQ2579335.1"/>
    <property type="molecule type" value="Genomic_DNA"/>
</dbReference>
<evidence type="ECO:0000256" key="3">
    <source>
        <dbReference type="ARBA" id="ARBA00022475"/>
    </source>
</evidence>
<dbReference type="InterPro" id="IPR025713">
    <property type="entry name" value="MotB-like_N_dom"/>
</dbReference>
<dbReference type="InterPro" id="IPR050330">
    <property type="entry name" value="Bact_OuterMem_StrucFunc"/>
</dbReference>
<comment type="caution">
    <text evidence="9">The sequence shown here is derived from an EMBL/GenBank/DDBJ whole genome shotgun (WGS) entry which is preliminary data.</text>
</comment>
<keyword evidence="5" id="KW-1133">Transmembrane helix</keyword>
<dbReference type="Pfam" id="PF00691">
    <property type="entry name" value="OmpA"/>
    <property type="match status" value="1"/>
</dbReference>
<feature type="domain" description="OmpA-like" evidence="8">
    <location>
        <begin position="111"/>
        <end position="236"/>
    </location>
</feature>
<sequence length="254" mass="28693">MSKRREKKPENGSNWMDTYGDMVTLLLCFFVLLYSISSVDQSKWIKLVESFNPDAKEVSQIVTDTVADGNDEVPGSAEATEEAVFDELYERLKLAVEDAGIETEVELTKGDGYTFVRFRDTIFFDGDSAVIRPEGKVILDRFAEAIAPASDVIQEIQVLGHTTQALPNHQNDVVNDRVLSCERAANVTVYLQQKNLVSPDKLVSVGYGQFRPVAPFDTEENRSKNRRVEIIITKNNSIQRRLDEYYEEVVGKNE</sequence>
<keyword evidence="9" id="KW-0282">Flagellum</keyword>
<keyword evidence="10" id="KW-1185">Reference proteome</keyword>
<comment type="similarity">
    <text evidence="2">Belongs to the MotB family.</text>
</comment>
<evidence type="ECO:0000256" key="4">
    <source>
        <dbReference type="ARBA" id="ARBA00022692"/>
    </source>
</evidence>
<evidence type="ECO:0000259" key="8">
    <source>
        <dbReference type="PROSITE" id="PS51123"/>
    </source>
</evidence>
<keyword evidence="6 7" id="KW-0472">Membrane</keyword>
<keyword evidence="4" id="KW-0812">Transmembrane</keyword>
<keyword evidence="3" id="KW-1003">Cell membrane</keyword>
<dbReference type="PANTHER" id="PTHR30329:SF21">
    <property type="entry name" value="LIPOPROTEIN YIAD-RELATED"/>
    <property type="match status" value="1"/>
</dbReference>
<dbReference type="CDD" id="cd07185">
    <property type="entry name" value="OmpA_C-like"/>
    <property type="match status" value="1"/>
</dbReference>
<evidence type="ECO:0000256" key="7">
    <source>
        <dbReference type="PROSITE-ProRule" id="PRU00473"/>
    </source>
</evidence>
<dbReference type="Pfam" id="PF13677">
    <property type="entry name" value="MotB_plug"/>
    <property type="match status" value="1"/>
</dbReference>
<organism evidence="9 10">
    <name type="scientific">Hominiventricola aquisgranensis</name>
    <dbReference type="NCBI Taxonomy" id="3133164"/>
    <lineage>
        <taxon>Bacteria</taxon>
        <taxon>Bacillati</taxon>
        <taxon>Bacillota</taxon>
        <taxon>Clostridia</taxon>
        <taxon>Lachnospirales</taxon>
        <taxon>Lachnospiraceae</taxon>
        <taxon>Hominiventricola</taxon>
    </lineage>
</organism>
<name>A0ABV1I3E3_9FIRM</name>
<accession>A0ABV1I3E3</accession>
<dbReference type="PROSITE" id="PS51123">
    <property type="entry name" value="OMPA_2"/>
    <property type="match status" value="1"/>
</dbReference>
<proteinExistence type="inferred from homology"/>
<dbReference type="InterPro" id="IPR036737">
    <property type="entry name" value="OmpA-like_sf"/>
</dbReference>